<gene>
    <name evidence="2" type="ORF">GCM10009680_58040</name>
</gene>
<dbReference type="EMBL" id="BAAALR010000065">
    <property type="protein sequence ID" value="GAA1709461.1"/>
    <property type="molecule type" value="Genomic_DNA"/>
</dbReference>
<evidence type="ECO:0008006" key="4">
    <source>
        <dbReference type="Google" id="ProtNLM"/>
    </source>
</evidence>
<reference evidence="2 3" key="1">
    <citation type="journal article" date="2019" name="Int. J. Syst. Evol. Microbiol.">
        <title>The Global Catalogue of Microorganisms (GCM) 10K type strain sequencing project: providing services to taxonomists for standard genome sequencing and annotation.</title>
        <authorList>
            <consortium name="The Broad Institute Genomics Platform"/>
            <consortium name="The Broad Institute Genome Sequencing Center for Infectious Disease"/>
            <person name="Wu L."/>
            <person name="Ma J."/>
        </authorList>
    </citation>
    <scope>NUCLEOTIDE SEQUENCE [LARGE SCALE GENOMIC DNA]</scope>
    <source>
        <strain evidence="2 3">JCM 13244</strain>
    </source>
</reference>
<proteinExistence type="predicted"/>
<evidence type="ECO:0000313" key="3">
    <source>
        <dbReference type="Proteomes" id="UP001499947"/>
    </source>
</evidence>
<evidence type="ECO:0000313" key="2">
    <source>
        <dbReference type="EMBL" id="GAA1709461.1"/>
    </source>
</evidence>
<organism evidence="2 3">
    <name type="scientific">Streptomyces yatensis</name>
    <dbReference type="NCBI Taxonomy" id="155177"/>
    <lineage>
        <taxon>Bacteria</taxon>
        <taxon>Bacillati</taxon>
        <taxon>Actinomycetota</taxon>
        <taxon>Actinomycetes</taxon>
        <taxon>Kitasatosporales</taxon>
        <taxon>Streptomycetaceae</taxon>
        <taxon>Streptomyces</taxon>
        <taxon>Streptomyces violaceusniger group</taxon>
    </lineage>
</organism>
<protein>
    <recommendedName>
        <fullName evidence="4">IstB-like ATP-binding protein domain-containing protein</fullName>
    </recommendedName>
</protein>
<dbReference type="Proteomes" id="UP001499947">
    <property type="component" value="Unassembled WGS sequence"/>
</dbReference>
<name>A0ABN2IQK5_9ACTN</name>
<feature type="compositionally biased region" description="Basic and acidic residues" evidence="1">
    <location>
        <begin position="68"/>
        <end position="77"/>
    </location>
</feature>
<accession>A0ABN2IQK5</accession>
<comment type="caution">
    <text evidence="2">The sequence shown here is derived from an EMBL/GenBank/DDBJ whole genome shotgun (WGS) entry which is preliminary data.</text>
</comment>
<evidence type="ECO:0000256" key="1">
    <source>
        <dbReference type="SAM" id="MobiDB-lite"/>
    </source>
</evidence>
<sequence length="77" mass="8266">MTVPHPLACGHSGMGDPADADLRRCAAIVDRLTFNGTTIETGTDSYRLAGTRSRAEGPAKTGWSSQRDPSDRPHSQR</sequence>
<keyword evidence="3" id="KW-1185">Reference proteome</keyword>
<feature type="region of interest" description="Disordered" evidence="1">
    <location>
        <begin position="39"/>
        <end position="77"/>
    </location>
</feature>